<dbReference type="InterPro" id="IPR019223">
    <property type="entry name" value="DUF2147"/>
</dbReference>
<evidence type="ECO:0000256" key="1">
    <source>
        <dbReference type="SAM" id="SignalP"/>
    </source>
</evidence>
<evidence type="ECO:0000313" key="4">
    <source>
        <dbReference type="Proteomes" id="UP001165667"/>
    </source>
</evidence>
<dbReference type="PANTHER" id="PTHR36919:SF2">
    <property type="entry name" value="BLL6627 PROTEIN"/>
    <property type="match status" value="1"/>
</dbReference>
<dbReference type="AlphaFoldDB" id="A0AA41Z2H8"/>
<proteinExistence type="predicted"/>
<dbReference type="PANTHER" id="PTHR36919">
    <property type="entry name" value="BLR1215 PROTEIN"/>
    <property type="match status" value="1"/>
</dbReference>
<reference evidence="3" key="1">
    <citation type="submission" date="2022-05" db="EMBL/GenBank/DDBJ databases">
        <authorList>
            <person name="Pankratov T."/>
        </authorList>
    </citation>
    <scope>NUCLEOTIDE SEQUENCE</scope>
    <source>
        <strain evidence="3">BP6-180914</strain>
    </source>
</reference>
<feature type="signal peptide" evidence="1">
    <location>
        <begin position="1"/>
        <end position="21"/>
    </location>
</feature>
<keyword evidence="4" id="KW-1185">Reference proteome</keyword>
<accession>A0AA41Z2H8</accession>
<keyword evidence="1" id="KW-0732">Signal</keyword>
<dbReference type="Gene3D" id="2.40.128.520">
    <property type="match status" value="1"/>
</dbReference>
<sequence length="174" mass="19121">MKTIITAATLGLMAFIPQSFAKDLGTMDPTGTWLTEDGRAKVRIEKCGVDLKEICGNISWLRDPLDDKGRPKMDIKNPDPAKRTRPTLGMPLLQNLKPDDDDVYSGEIYNAENGKMYDVTLKVEKPSDLHVKGCMLSILCGSQHWARVADIPATVVAQSQKPAKARLQSVAPSQ</sequence>
<comment type="caution">
    <text evidence="3">The sequence shown here is derived from an EMBL/GenBank/DDBJ whole genome shotgun (WGS) entry which is preliminary data.</text>
</comment>
<dbReference type="RefSeq" id="WP_282584431.1">
    <property type="nucleotide sequence ID" value="NZ_JAMOIM010000004.1"/>
</dbReference>
<evidence type="ECO:0000313" key="3">
    <source>
        <dbReference type="EMBL" id="MCW6508082.1"/>
    </source>
</evidence>
<organism evidence="3 4">
    <name type="scientific">Lichenifustis flavocetrariae</name>
    <dbReference type="NCBI Taxonomy" id="2949735"/>
    <lineage>
        <taxon>Bacteria</taxon>
        <taxon>Pseudomonadati</taxon>
        <taxon>Pseudomonadota</taxon>
        <taxon>Alphaproteobacteria</taxon>
        <taxon>Hyphomicrobiales</taxon>
        <taxon>Lichenihabitantaceae</taxon>
        <taxon>Lichenifustis</taxon>
    </lineage>
</organism>
<evidence type="ECO:0000259" key="2">
    <source>
        <dbReference type="Pfam" id="PF09917"/>
    </source>
</evidence>
<dbReference type="EMBL" id="JAMOIM010000004">
    <property type="protein sequence ID" value="MCW6508082.1"/>
    <property type="molecule type" value="Genomic_DNA"/>
</dbReference>
<dbReference type="Proteomes" id="UP001165667">
    <property type="component" value="Unassembled WGS sequence"/>
</dbReference>
<feature type="chain" id="PRO_5041332066" evidence="1">
    <location>
        <begin position="22"/>
        <end position="174"/>
    </location>
</feature>
<protein>
    <submittedName>
        <fullName evidence="3">DUF2147 domain-containing protein</fullName>
    </submittedName>
</protein>
<dbReference type="Pfam" id="PF09917">
    <property type="entry name" value="DUF2147"/>
    <property type="match status" value="1"/>
</dbReference>
<gene>
    <name evidence="3" type="ORF">M8523_08610</name>
</gene>
<name>A0AA41Z2H8_9HYPH</name>
<feature type="domain" description="DUF2147" evidence="2">
    <location>
        <begin position="31"/>
        <end position="147"/>
    </location>
</feature>